<protein>
    <submittedName>
        <fullName evidence="3">PHB depolymerase family esterase</fullName>
    </submittedName>
</protein>
<dbReference type="GO" id="GO:0016787">
    <property type="term" value="F:hydrolase activity"/>
    <property type="evidence" value="ECO:0007669"/>
    <property type="project" value="UniProtKB-KW"/>
</dbReference>
<dbReference type="InterPro" id="IPR029058">
    <property type="entry name" value="AB_hydrolase_fold"/>
</dbReference>
<gene>
    <name evidence="3" type="ORF">AWB65_06071</name>
</gene>
<dbReference type="GO" id="GO:0005576">
    <property type="term" value="C:extracellular region"/>
    <property type="evidence" value="ECO:0007669"/>
    <property type="project" value="InterPro"/>
</dbReference>
<proteinExistence type="predicted"/>
<keyword evidence="1" id="KW-0732">Signal</keyword>
<organism evidence="3 4">
    <name type="scientific">Caballeronia humi</name>
    <dbReference type="NCBI Taxonomy" id="326474"/>
    <lineage>
        <taxon>Bacteria</taxon>
        <taxon>Pseudomonadati</taxon>
        <taxon>Pseudomonadota</taxon>
        <taxon>Betaproteobacteria</taxon>
        <taxon>Burkholderiales</taxon>
        <taxon>Burkholderiaceae</taxon>
        <taxon>Caballeronia</taxon>
    </lineage>
</organism>
<name>A0A158J763_9BURK</name>
<dbReference type="RefSeq" id="WP_087670621.1">
    <property type="nucleotide sequence ID" value="NZ_FCNW02000063.1"/>
</dbReference>
<evidence type="ECO:0000313" key="4">
    <source>
        <dbReference type="Proteomes" id="UP000054977"/>
    </source>
</evidence>
<dbReference type="OrthoDB" id="9767239at2"/>
<keyword evidence="4" id="KW-1185">Reference proteome</keyword>
<dbReference type="AlphaFoldDB" id="A0A158J763"/>
<dbReference type="STRING" id="326474.AWB65_06071"/>
<dbReference type="SUPFAM" id="SSF53474">
    <property type="entry name" value="alpha/beta-Hydrolases"/>
    <property type="match status" value="1"/>
</dbReference>
<dbReference type="Pfam" id="PF10503">
    <property type="entry name" value="Esterase_PHB"/>
    <property type="match status" value="1"/>
</dbReference>
<dbReference type="InterPro" id="IPR010126">
    <property type="entry name" value="Esterase_phb"/>
</dbReference>
<accession>A0A158J763</accession>
<evidence type="ECO:0000313" key="3">
    <source>
        <dbReference type="EMBL" id="SAL64658.1"/>
    </source>
</evidence>
<dbReference type="PANTHER" id="PTHR43037">
    <property type="entry name" value="UNNAMED PRODUCT-RELATED"/>
    <property type="match status" value="1"/>
</dbReference>
<sequence>MTSSDPLASAHDTFWSLFALGPMGLAAQFFVDPETAVAAQPLKGVVPEVQEAPVVRIERATGAARWLSRRFDYDGDTLPFKLYIPSGYKSQPLPLIIMLHGAQQDPDDFAAGTGMNAVAETEGYIVVYPEQSEGANPFRCWNWFRPGDQTRESGETAMVAALTREVMAMCNVDAARVYVAGMSAGGAMAVNLAVTHPELYAAAAIHSGMAFGVADEPLSALCAMNDGMGKVRLPVSAAGGVRARAVPLIVFHGDADDTVHPRNGEQVVAMSRLLLGDDADAHPPALTHLDSAENGYAYTRHVFRDPENVTVGEQWIVHGLGHAWSGGNPGGTHTDVRGPHATHEIVRFFAQFALDA</sequence>
<dbReference type="Proteomes" id="UP000054977">
    <property type="component" value="Unassembled WGS sequence"/>
</dbReference>
<dbReference type="InterPro" id="IPR050955">
    <property type="entry name" value="Plant_Biomass_Hydrol_Est"/>
</dbReference>
<dbReference type="NCBIfam" id="TIGR01840">
    <property type="entry name" value="esterase_phb"/>
    <property type="match status" value="1"/>
</dbReference>
<keyword evidence="2" id="KW-0378">Hydrolase</keyword>
<reference evidence="3" key="1">
    <citation type="submission" date="2016-01" db="EMBL/GenBank/DDBJ databases">
        <authorList>
            <person name="Peeters C."/>
        </authorList>
    </citation>
    <scope>NUCLEOTIDE SEQUENCE [LARGE SCALE GENOMIC DNA]</scope>
    <source>
        <strain evidence="3">LMG 22934</strain>
    </source>
</reference>
<evidence type="ECO:0000256" key="1">
    <source>
        <dbReference type="ARBA" id="ARBA00022729"/>
    </source>
</evidence>
<evidence type="ECO:0000256" key="2">
    <source>
        <dbReference type="ARBA" id="ARBA00022801"/>
    </source>
</evidence>
<dbReference type="PANTHER" id="PTHR43037:SF1">
    <property type="entry name" value="BLL1128 PROTEIN"/>
    <property type="match status" value="1"/>
</dbReference>
<dbReference type="EMBL" id="FCNW02000063">
    <property type="protein sequence ID" value="SAL64658.1"/>
    <property type="molecule type" value="Genomic_DNA"/>
</dbReference>
<comment type="caution">
    <text evidence="3">The sequence shown here is derived from an EMBL/GenBank/DDBJ whole genome shotgun (WGS) entry which is preliminary data.</text>
</comment>
<dbReference type="Gene3D" id="3.40.50.1820">
    <property type="entry name" value="alpha/beta hydrolase"/>
    <property type="match status" value="1"/>
</dbReference>